<evidence type="ECO:0000256" key="6">
    <source>
        <dbReference type="ARBA" id="ARBA00023014"/>
    </source>
</evidence>
<keyword evidence="10" id="KW-1185">Reference proteome</keyword>
<keyword evidence="3" id="KW-0479">Metal-binding</keyword>
<dbReference type="PROSITE" id="PS51085">
    <property type="entry name" value="2FE2S_FER_2"/>
    <property type="match status" value="1"/>
</dbReference>
<dbReference type="InterPro" id="IPR001041">
    <property type="entry name" value="2Fe-2S_ferredoxin-type"/>
</dbReference>
<dbReference type="Gene3D" id="2.40.30.10">
    <property type="entry name" value="Translation factors"/>
    <property type="match status" value="1"/>
</dbReference>
<keyword evidence="4" id="KW-0560">Oxidoreductase</keyword>
<evidence type="ECO:0000259" key="8">
    <source>
        <dbReference type="PROSITE" id="PS51384"/>
    </source>
</evidence>
<dbReference type="Gene3D" id="3.10.20.30">
    <property type="match status" value="1"/>
</dbReference>
<gene>
    <name evidence="9" type="ORF">LNV07_14765</name>
</gene>
<keyword evidence="5" id="KW-0408">Iron</keyword>
<evidence type="ECO:0000256" key="1">
    <source>
        <dbReference type="ARBA" id="ARBA00022630"/>
    </source>
</evidence>
<evidence type="ECO:0000256" key="4">
    <source>
        <dbReference type="ARBA" id="ARBA00023002"/>
    </source>
</evidence>
<sequence length="314" mass="34066">MDYLVSEVISHGSDVKEFRLRHPLGLALQPWQAGAHLKLNLPGVDGEVIVRHYSMIGMPGPATEYRIAVLRDANGRGGSLHIHEQVQVGQTINIDGPFNSFNFSAGNARTLLIGGGIGITPLVSMAYQLEHLKQPFELHYLARSRERMALLEELQALRHATIYLYSPESGNAMPNLAELLGAYSANDAMYACGPVPLLNALRDHGAQQAWPLKALHFESFGARANAGDKAISVHLAQTGVTIEVSPGVSILDALIKADVFVAFDCKRGECGNCYSSVLEGAPEHRDVCLTPAQRAQGMCTCVSWNSTERLVLDL</sequence>
<proteinExistence type="predicted"/>
<dbReference type="InterPro" id="IPR050415">
    <property type="entry name" value="MRET"/>
</dbReference>
<keyword evidence="2" id="KW-0001">2Fe-2S</keyword>
<evidence type="ECO:0000313" key="10">
    <source>
        <dbReference type="Proteomes" id="UP001209701"/>
    </source>
</evidence>
<dbReference type="PANTHER" id="PTHR47354:SF1">
    <property type="entry name" value="CARNITINE MONOOXYGENASE REDUCTASE SUBUNIT"/>
    <property type="match status" value="1"/>
</dbReference>
<evidence type="ECO:0000256" key="5">
    <source>
        <dbReference type="ARBA" id="ARBA00023004"/>
    </source>
</evidence>
<dbReference type="PANTHER" id="PTHR47354">
    <property type="entry name" value="NADH OXIDOREDUCTASE HCR"/>
    <property type="match status" value="1"/>
</dbReference>
<dbReference type="SUPFAM" id="SSF54292">
    <property type="entry name" value="2Fe-2S ferredoxin-like"/>
    <property type="match status" value="1"/>
</dbReference>
<feature type="domain" description="FAD-binding FR-type" evidence="8">
    <location>
        <begin position="1"/>
        <end position="104"/>
    </location>
</feature>
<dbReference type="SUPFAM" id="SSF52343">
    <property type="entry name" value="Ferredoxin reductase-like, C-terminal NADP-linked domain"/>
    <property type="match status" value="1"/>
</dbReference>
<keyword evidence="1" id="KW-0285">Flavoprotein</keyword>
<dbReference type="PROSITE" id="PS51384">
    <property type="entry name" value="FAD_FR"/>
    <property type="match status" value="1"/>
</dbReference>
<protein>
    <submittedName>
        <fullName evidence="9">PDR/VanB family oxidoreductase</fullName>
    </submittedName>
</protein>
<dbReference type="EMBL" id="JAJIRN010000006">
    <property type="protein sequence ID" value="MCV2369343.1"/>
    <property type="molecule type" value="Genomic_DNA"/>
</dbReference>
<comment type="caution">
    <text evidence="9">The sequence shown here is derived from an EMBL/GenBank/DDBJ whole genome shotgun (WGS) entry which is preliminary data.</text>
</comment>
<dbReference type="CDD" id="cd06185">
    <property type="entry name" value="PDR_like"/>
    <property type="match status" value="1"/>
</dbReference>
<dbReference type="InterPro" id="IPR008333">
    <property type="entry name" value="Cbr1-like_FAD-bd_dom"/>
</dbReference>
<dbReference type="RefSeq" id="WP_263571928.1">
    <property type="nucleotide sequence ID" value="NZ_JAJIRN010000006.1"/>
</dbReference>
<dbReference type="InterPro" id="IPR006058">
    <property type="entry name" value="2Fe2S_fd_BS"/>
</dbReference>
<dbReference type="PROSITE" id="PS00197">
    <property type="entry name" value="2FE2S_FER_1"/>
    <property type="match status" value="1"/>
</dbReference>
<dbReference type="InterPro" id="IPR012675">
    <property type="entry name" value="Beta-grasp_dom_sf"/>
</dbReference>
<evidence type="ECO:0000256" key="3">
    <source>
        <dbReference type="ARBA" id="ARBA00022723"/>
    </source>
</evidence>
<dbReference type="Pfam" id="PF00111">
    <property type="entry name" value="Fer2"/>
    <property type="match status" value="1"/>
</dbReference>
<name>A0ABT2YH34_9BURK</name>
<keyword evidence="6" id="KW-0411">Iron-sulfur</keyword>
<dbReference type="Proteomes" id="UP001209701">
    <property type="component" value="Unassembled WGS sequence"/>
</dbReference>
<dbReference type="SUPFAM" id="SSF63380">
    <property type="entry name" value="Riboflavin synthase domain-like"/>
    <property type="match status" value="1"/>
</dbReference>
<accession>A0ABT2YH34</accession>
<dbReference type="PRINTS" id="PR00409">
    <property type="entry name" value="PHDIOXRDTASE"/>
</dbReference>
<dbReference type="CDD" id="cd00207">
    <property type="entry name" value="fer2"/>
    <property type="match status" value="1"/>
</dbReference>
<dbReference type="InterPro" id="IPR017938">
    <property type="entry name" value="Riboflavin_synthase-like_b-brl"/>
</dbReference>
<dbReference type="InterPro" id="IPR017927">
    <property type="entry name" value="FAD-bd_FR_type"/>
</dbReference>
<organism evidence="9 10">
    <name type="scientific">Roseateles oligotrophus</name>
    <dbReference type="NCBI Taxonomy" id="1769250"/>
    <lineage>
        <taxon>Bacteria</taxon>
        <taxon>Pseudomonadati</taxon>
        <taxon>Pseudomonadota</taxon>
        <taxon>Betaproteobacteria</taxon>
        <taxon>Burkholderiales</taxon>
        <taxon>Sphaerotilaceae</taxon>
        <taxon>Roseateles</taxon>
    </lineage>
</organism>
<dbReference type="InterPro" id="IPR039261">
    <property type="entry name" value="FNR_nucleotide-bd"/>
</dbReference>
<evidence type="ECO:0000313" key="9">
    <source>
        <dbReference type="EMBL" id="MCV2369343.1"/>
    </source>
</evidence>
<dbReference type="Gene3D" id="3.40.50.80">
    <property type="entry name" value="Nucleotide-binding domain of ferredoxin-NADP reductase (FNR) module"/>
    <property type="match status" value="1"/>
</dbReference>
<dbReference type="InterPro" id="IPR036010">
    <property type="entry name" value="2Fe-2S_ferredoxin-like_sf"/>
</dbReference>
<dbReference type="Pfam" id="PF00970">
    <property type="entry name" value="FAD_binding_6"/>
    <property type="match status" value="1"/>
</dbReference>
<reference evidence="9 10" key="1">
    <citation type="submission" date="2021-11" db="EMBL/GenBank/DDBJ databases">
        <authorList>
            <person name="Liang Q."/>
            <person name="Mou H."/>
            <person name="Liu Z."/>
        </authorList>
    </citation>
    <scope>NUCLEOTIDE SEQUENCE [LARGE SCALE GENOMIC DNA]</scope>
    <source>
        <strain evidence="9 10">CHU3</strain>
    </source>
</reference>
<evidence type="ECO:0000256" key="2">
    <source>
        <dbReference type="ARBA" id="ARBA00022714"/>
    </source>
</evidence>
<feature type="domain" description="2Fe-2S ferredoxin-type" evidence="7">
    <location>
        <begin position="229"/>
        <end position="314"/>
    </location>
</feature>
<evidence type="ECO:0000259" key="7">
    <source>
        <dbReference type="PROSITE" id="PS51085"/>
    </source>
</evidence>